<sequence>MKAFVLAISLSVITLTAFSQKAKKTLVAVKTDVPPKLDGLLDDKAWQNVPIATDFVELQPNAGTHEKPEERTEVKIIYDNNAIYIGARMYETSGEKVAKEIATRDNVGNADFIGIIFDTYQDGINGTGFFVTSANSQFDAKYTPPDQNGNTEDPNWNSVWTSKVVVDDHGWSAEMRIPYSALRFAKKDIQTWGMNLIRKRQRIQQQLFWNEIDPKMNGFINQEGILTGLEKLDPPVRLGFYPYFSTYVNHYPYNTAGVPNTKASVNGGMDVKYGINDAFTLDLTLIPDFGQVQSDNKVLNLTPFEVKYNENRAFFTEGTELFNKGNLFYSRRVGGTPINYGAAYNNLAPGEEVISNPTETKLLNAVKVSGRLSNGLGIGVFNAVTNSAFAIIEDAQGNRRQVETSPVANYNILVFDQNLKNNSAITLINTNVNRFGKDYSADVGGLVYNINNKKNTYKLRGFAMMSNLYGGGTKTKTGYSYEVIGGKTSGNFTWDVGQDMVDSQYEVNDLGFYNNNNYLEHNLNMQYTNYKPKHFFTQFGAWTNTYYSRRVNESSYQNFNQNFGGFGTFKNLWQVNINGHYRFEGNDFYEARDGERYRSPRNFMLNWNLSTNRSKMVSGGFWYSDTWVWNGKGGHGNDLEMFLNLRLSNKFSINEDVTISPRINYLGYDTTDDTNHPVFALRNVHTVENIFTLKYTFSGIMGLNLRLRHYWSKVNNKEFFSLGKDGYVAPLTSNNFDHSDRNVNIWNVDMVYVWQFTPGSELSLAWKNSAFNQDLPADHGYLNNLHETFNLPQNNNLSLKILYYIDFQSLRKHHSKG</sequence>
<accession>A0A4Y8SNX9</accession>
<evidence type="ECO:0000259" key="1">
    <source>
        <dbReference type="Pfam" id="PF19313"/>
    </source>
</evidence>
<dbReference type="CDD" id="cd09618">
    <property type="entry name" value="CBM9_like_2"/>
    <property type="match status" value="1"/>
</dbReference>
<dbReference type="Gene3D" id="2.60.40.1190">
    <property type="match status" value="1"/>
</dbReference>
<evidence type="ECO:0000313" key="2">
    <source>
        <dbReference type="EMBL" id="TFF40247.1"/>
    </source>
</evidence>
<organism evidence="2 3">
    <name type="scientific">Mucilaginibacter psychrotolerans</name>
    <dbReference type="NCBI Taxonomy" id="1524096"/>
    <lineage>
        <taxon>Bacteria</taxon>
        <taxon>Pseudomonadati</taxon>
        <taxon>Bacteroidota</taxon>
        <taxon>Sphingobacteriia</taxon>
        <taxon>Sphingobacteriales</taxon>
        <taxon>Sphingobacteriaceae</taxon>
        <taxon>Mucilaginibacter</taxon>
    </lineage>
</organism>
<reference evidence="2 3" key="1">
    <citation type="journal article" date="2017" name="Int. J. Syst. Evol. Microbiol.">
        <title>Mucilaginibacterpsychrotolerans sp. nov., isolated from peatlands.</title>
        <authorList>
            <person name="Deng Y."/>
            <person name="Shen L."/>
            <person name="Xu B."/>
            <person name="Liu Y."/>
            <person name="Gu Z."/>
            <person name="Liu H."/>
            <person name="Zhou Y."/>
        </authorList>
    </citation>
    <scope>NUCLEOTIDE SEQUENCE [LARGE SCALE GENOMIC DNA]</scope>
    <source>
        <strain evidence="2 3">NH7-4</strain>
    </source>
</reference>
<dbReference type="EMBL" id="SOZE01000002">
    <property type="protein sequence ID" value="TFF40247.1"/>
    <property type="molecule type" value="Genomic_DNA"/>
</dbReference>
<dbReference type="RefSeq" id="WP_133226479.1">
    <property type="nucleotide sequence ID" value="NZ_SOZE01000002.1"/>
</dbReference>
<keyword evidence="3" id="KW-1185">Reference proteome</keyword>
<protein>
    <recommendedName>
        <fullName evidence="1">DUF5916 domain-containing protein</fullName>
    </recommendedName>
</protein>
<evidence type="ECO:0000313" key="3">
    <source>
        <dbReference type="Proteomes" id="UP000297540"/>
    </source>
</evidence>
<dbReference type="Proteomes" id="UP000297540">
    <property type="component" value="Unassembled WGS sequence"/>
</dbReference>
<feature type="domain" description="DUF5916" evidence="1">
    <location>
        <begin position="234"/>
        <end position="812"/>
    </location>
</feature>
<dbReference type="InterPro" id="IPR045670">
    <property type="entry name" value="DUF5916"/>
</dbReference>
<dbReference type="OrthoDB" id="9786766at2"/>
<proteinExistence type="predicted"/>
<dbReference type="AlphaFoldDB" id="A0A4Y8SNX9"/>
<dbReference type="SUPFAM" id="SSF49344">
    <property type="entry name" value="CBD9-like"/>
    <property type="match status" value="1"/>
</dbReference>
<gene>
    <name evidence="2" type="ORF">E2R66_03070</name>
</gene>
<dbReference type="Pfam" id="PF19313">
    <property type="entry name" value="DUF5916"/>
    <property type="match status" value="1"/>
</dbReference>
<comment type="caution">
    <text evidence="2">The sequence shown here is derived from an EMBL/GenBank/DDBJ whole genome shotgun (WGS) entry which is preliminary data.</text>
</comment>
<name>A0A4Y8SNX9_9SPHI</name>